<comment type="caution">
    <text evidence="1">The sequence shown here is derived from an EMBL/GenBank/DDBJ whole genome shotgun (WGS) entry which is preliminary data.</text>
</comment>
<sequence length="237" mass="24047">MAGEAAPELDALRAACHEAVRRLLGWDALIVVGGAPETRPYGPDAYATLQPYGLAWTSPDDPKDGAEALPLSLTIGRWLLDRQNAGADVRYQAVAFDASPAECLALGRDLAESAGRVALLVMGDGSACRSEKAPGYLDERAGPYDEAVARALAGADAAALAALDPGLSREVQAAGRAAWQVLAGAHGAGTGRSGTGGSGTGAPAGGAGRFTGRLLADEAPYGVGYFAAGWSRARQEG</sequence>
<evidence type="ECO:0000313" key="1">
    <source>
        <dbReference type="EMBL" id="TMR01825.1"/>
    </source>
</evidence>
<dbReference type="Gene3D" id="3.40.830.10">
    <property type="entry name" value="LigB-like"/>
    <property type="match status" value="1"/>
</dbReference>
<protein>
    <submittedName>
        <fullName evidence="1">Uncharacterized protein</fullName>
    </submittedName>
</protein>
<proteinExistence type="predicted"/>
<accession>A0A5C4JDV5</accession>
<reference evidence="1 2" key="1">
    <citation type="submission" date="2019-05" db="EMBL/GenBank/DDBJ databases">
        <title>Draft genome sequence of Actinomadura sp. 14C53.</title>
        <authorList>
            <person name="Saricaoglu S."/>
            <person name="Isik K."/>
        </authorList>
    </citation>
    <scope>NUCLEOTIDE SEQUENCE [LARGE SCALE GENOMIC DNA]</scope>
    <source>
        <strain evidence="1 2">14C53</strain>
    </source>
</reference>
<dbReference type="AlphaFoldDB" id="A0A5C4JDV5"/>
<name>A0A5C4JDV5_9ACTN</name>
<dbReference type="Proteomes" id="UP000309174">
    <property type="component" value="Unassembled WGS sequence"/>
</dbReference>
<gene>
    <name evidence="1" type="ORF">ETD83_13965</name>
</gene>
<evidence type="ECO:0000313" key="2">
    <source>
        <dbReference type="Proteomes" id="UP000309174"/>
    </source>
</evidence>
<dbReference type="EMBL" id="VCKW01000058">
    <property type="protein sequence ID" value="TMR01825.1"/>
    <property type="molecule type" value="Genomic_DNA"/>
</dbReference>
<keyword evidence="2" id="KW-1185">Reference proteome</keyword>
<organism evidence="1 2">
    <name type="scientific">Actinomadura soli</name>
    <dbReference type="NCBI Taxonomy" id="2508997"/>
    <lineage>
        <taxon>Bacteria</taxon>
        <taxon>Bacillati</taxon>
        <taxon>Actinomycetota</taxon>
        <taxon>Actinomycetes</taxon>
        <taxon>Streptosporangiales</taxon>
        <taxon>Thermomonosporaceae</taxon>
        <taxon>Actinomadura</taxon>
    </lineage>
</organism>
<dbReference type="OrthoDB" id="4543339at2"/>